<reference evidence="3" key="1">
    <citation type="journal article" date="2019" name="Int. J. Syst. Evol. Microbiol.">
        <title>The Global Catalogue of Microorganisms (GCM) 10K type strain sequencing project: providing services to taxonomists for standard genome sequencing and annotation.</title>
        <authorList>
            <consortium name="The Broad Institute Genomics Platform"/>
            <consortium name="The Broad Institute Genome Sequencing Center for Infectious Disease"/>
            <person name="Wu L."/>
            <person name="Ma J."/>
        </authorList>
    </citation>
    <scope>NUCLEOTIDE SEQUENCE [LARGE SCALE GENOMIC DNA]</scope>
    <source>
        <strain evidence="3">JCM 3106</strain>
    </source>
</reference>
<proteinExistence type="predicted"/>
<dbReference type="EMBL" id="BAAAWD010000022">
    <property type="protein sequence ID" value="GAA3034070.1"/>
    <property type="molecule type" value="Genomic_DNA"/>
</dbReference>
<keyword evidence="3" id="KW-1185">Reference proteome</keyword>
<name>A0ABP6LBL1_9ACTN</name>
<evidence type="ECO:0000256" key="1">
    <source>
        <dbReference type="SAM" id="MobiDB-lite"/>
    </source>
</evidence>
<organism evidence="2 3">
    <name type="scientific">Streptosporangium longisporum</name>
    <dbReference type="NCBI Taxonomy" id="46187"/>
    <lineage>
        <taxon>Bacteria</taxon>
        <taxon>Bacillati</taxon>
        <taxon>Actinomycetota</taxon>
        <taxon>Actinomycetes</taxon>
        <taxon>Streptosporangiales</taxon>
        <taxon>Streptosporangiaceae</taxon>
        <taxon>Streptosporangium</taxon>
    </lineage>
</organism>
<evidence type="ECO:0000313" key="2">
    <source>
        <dbReference type="EMBL" id="GAA3034070.1"/>
    </source>
</evidence>
<dbReference type="Proteomes" id="UP001499930">
    <property type="component" value="Unassembled WGS sequence"/>
</dbReference>
<feature type="region of interest" description="Disordered" evidence="1">
    <location>
        <begin position="16"/>
        <end position="36"/>
    </location>
</feature>
<evidence type="ECO:0000313" key="3">
    <source>
        <dbReference type="Proteomes" id="UP001499930"/>
    </source>
</evidence>
<comment type="caution">
    <text evidence="2">The sequence shown here is derived from an EMBL/GenBank/DDBJ whole genome shotgun (WGS) entry which is preliminary data.</text>
</comment>
<protein>
    <submittedName>
        <fullName evidence="2">Uncharacterized protein</fullName>
    </submittedName>
</protein>
<sequence>MRVVARSTMATARIRSSSVLSGEASHGVDVGPDDGQGAAQLVGGVVDQLPLRQERALQAAEHGVDGVGEVAELVLGAGEQDPPRQVGALDLGGGPW</sequence>
<accession>A0ABP6LBL1</accession>
<gene>
    <name evidence="2" type="ORF">GCM10017559_71940</name>
</gene>